<protein>
    <submittedName>
        <fullName evidence="1">Uncharacterized protein</fullName>
    </submittedName>
</protein>
<organism evidence="1 2">
    <name type="scientific">Tautonia plasticadhaerens</name>
    <dbReference type="NCBI Taxonomy" id="2527974"/>
    <lineage>
        <taxon>Bacteria</taxon>
        <taxon>Pseudomonadati</taxon>
        <taxon>Planctomycetota</taxon>
        <taxon>Planctomycetia</taxon>
        <taxon>Isosphaerales</taxon>
        <taxon>Isosphaeraceae</taxon>
        <taxon>Tautonia</taxon>
    </lineage>
</organism>
<dbReference type="EMBL" id="CP036426">
    <property type="protein sequence ID" value="QDV34007.1"/>
    <property type="molecule type" value="Genomic_DNA"/>
</dbReference>
<evidence type="ECO:0000313" key="2">
    <source>
        <dbReference type="Proteomes" id="UP000317835"/>
    </source>
</evidence>
<name>A0A518GZJ3_9BACT</name>
<dbReference type="KEGG" id="tpla:ElP_18880"/>
<reference evidence="1 2" key="1">
    <citation type="submission" date="2019-02" db="EMBL/GenBank/DDBJ databases">
        <title>Deep-cultivation of Planctomycetes and their phenomic and genomic characterization uncovers novel biology.</title>
        <authorList>
            <person name="Wiegand S."/>
            <person name="Jogler M."/>
            <person name="Boedeker C."/>
            <person name="Pinto D."/>
            <person name="Vollmers J."/>
            <person name="Rivas-Marin E."/>
            <person name="Kohn T."/>
            <person name="Peeters S.H."/>
            <person name="Heuer A."/>
            <person name="Rast P."/>
            <person name="Oberbeckmann S."/>
            <person name="Bunk B."/>
            <person name="Jeske O."/>
            <person name="Meyerdierks A."/>
            <person name="Storesund J.E."/>
            <person name="Kallscheuer N."/>
            <person name="Luecker S."/>
            <person name="Lage O.M."/>
            <person name="Pohl T."/>
            <person name="Merkel B.J."/>
            <person name="Hornburger P."/>
            <person name="Mueller R.-W."/>
            <person name="Bruemmer F."/>
            <person name="Labrenz M."/>
            <person name="Spormann A.M."/>
            <person name="Op den Camp H."/>
            <person name="Overmann J."/>
            <person name="Amann R."/>
            <person name="Jetten M.S.M."/>
            <person name="Mascher T."/>
            <person name="Medema M.H."/>
            <person name="Devos D.P."/>
            <person name="Kaster A.-K."/>
            <person name="Ovreas L."/>
            <person name="Rohde M."/>
            <person name="Galperin M.Y."/>
            <person name="Jogler C."/>
        </authorList>
    </citation>
    <scope>NUCLEOTIDE SEQUENCE [LARGE SCALE GENOMIC DNA]</scope>
    <source>
        <strain evidence="1 2">ElP</strain>
    </source>
</reference>
<dbReference type="Proteomes" id="UP000317835">
    <property type="component" value="Chromosome"/>
</dbReference>
<proteinExistence type="predicted"/>
<dbReference type="RefSeq" id="WP_145268576.1">
    <property type="nucleotide sequence ID" value="NZ_CP036426.1"/>
</dbReference>
<gene>
    <name evidence="1" type="ORF">ElP_18880</name>
</gene>
<keyword evidence="2" id="KW-1185">Reference proteome</keyword>
<sequence>MPIKFIAGCCGCGGAGGGISLPCCAGTLDGTLEITFEPAALFWGAVLSGQTFAMTWNGLDRWEWAANASHDGWFDPCKTRNGIYTIQVRGISGGFGNPYTWNGNSTHVVGGGECLLGGSGGFVRYRFTNPTTGLTGYCVVTRP</sequence>
<evidence type="ECO:0000313" key="1">
    <source>
        <dbReference type="EMBL" id="QDV34007.1"/>
    </source>
</evidence>
<accession>A0A518GZJ3</accession>
<dbReference type="AlphaFoldDB" id="A0A518GZJ3"/>